<gene>
    <name evidence="4" type="ORF">KGQ19_38760</name>
</gene>
<dbReference type="InterPro" id="IPR012551">
    <property type="entry name" value="DUF1707_SHOCT-like"/>
</dbReference>
<protein>
    <submittedName>
        <fullName evidence="4">DUF1707 domain-containing protein</fullName>
    </submittedName>
</protein>
<dbReference type="PRINTS" id="PR01863">
    <property type="entry name" value="APOPREGBCL2"/>
</dbReference>
<sequence>MSDNRESRADGDKRQRMRVSDSERQAVVEILKTAMDDGRLKMDEYVERMEKAYEAVTIGDLELLHDDLPTGAPAPARVAPVPGIPGPVPGAAPVPPPPPVAPQAPQPVYVVPTPPPVPPTPHPGVRGAFVDLPGGLKVLWTILFAAVSINIVIWVLVGVTTVSFPYPWPLWVAGPAGAALFGISAPVLQSRRAKWERQRRQLPPI</sequence>
<comment type="caution">
    <text evidence="4">The sequence shown here is derived from an EMBL/GenBank/DDBJ whole genome shotgun (WGS) entry which is preliminary data.</text>
</comment>
<dbReference type="PANTHER" id="PTHR40763:SF4">
    <property type="entry name" value="DUF1707 DOMAIN-CONTAINING PROTEIN"/>
    <property type="match status" value="1"/>
</dbReference>
<evidence type="ECO:0000313" key="4">
    <source>
        <dbReference type="EMBL" id="MBS2552812.1"/>
    </source>
</evidence>
<evidence type="ECO:0000259" key="3">
    <source>
        <dbReference type="Pfam" id="PF08044"/>
    </source>
</evidence>
<dbReference type="InterPro" id="IPR013278">
    <property type="entry name" value="Apop_reg_Bcl2"/>
</dbReference>
<dbReference type="RefSeq" id="WP_212018762.1">
    <property type="nucleotide sequence ID" value="NZ_JAAFYZ010000212.1"/>
</dbReference>
<feature type="transmembrane region" description="Helical" evidence="2">
    <location>
        <begin position="168"/>
        <end position="188"/>
    </location>
</feature>
<evidence type="ECO:0000256" key="2">
    <source>
        <dbReference type="SAM" id="Phobius"/>
    </source>
</evidence>
<dbReference type="Proteomes" id="UP000730482">
    <property type="component" value="Unassembled WGS sequence"/>
</dbReference>
<evidence type="ECO:0000313" key="5">
    <source>
        <dbReference type="Proteomes" id="UP000730482"/>
    </source>
</evidence>
<evidence type="ECO:0000256" key="1">
    <source>
        <dbReference type="SAM" id="MobiDB-lite"/>
    </source>
</evidence>
<name>A0ABS5L3K9_9ACTN</name>
<dbReference type="EMBL" id="JAAFYZ010000212">
    <property type="protein sequence ID" value="MBS2552812.1"/>
    <property type="molecule type" value="Genomic_DNA"/>
</dbReference>
<dbReference type="PANTHER" id="PTHR40763">
    <property type="entry name" value="MEMBRANE PROTEIN-RELATED"/>
    <property type="match status" value="1"/>
</dbReference>
<dbReference type="Pfam" id="PF08044">
    <property type="entry name" value="DUF1707"/>
    <property type="match status" value="1"/>
</dbReference>
<keyword evidence="2" id="KW-0812">Transmembrane</keyword>
<keyword evidence="2" id="KW-1133">Transmembrane helix</keyword>
<organism evidence="4 5">
    <name type="scientific">Catenulispora pinistramenti</name>
    <dbReference type="NCBI Taxonomy" id="2705254"/>
    <lineage>
        <taxon>Bacteria</taxon>
        <taxon>Bacillati</taxon>
        <taxon>Actinomycetota</taxon>
        <taxon>Actinomycetes</taxon>
        <taxon>Catenulisporales</taxon>
        <taxon>Catenulisporaceae</taxon>
        <taxon>Catenulispora</taxon>
    </lineage>
</organism>
<feature type="domain" description="DUF1707" evidence="3">
    <location>
        <begin position="17"/>
        <end position="69"/>
    </location>
</feature>
<feature type="region of interest" description="Disordered" evidence="1">
    <location>
        <begin position="1"/>
        <end position="23"/>
    </location>
</feature>
<proteinExistence type="predicted"/>
<reference evidence="4 5" key="1">
    <citation type="submission" date="2020-02" db="EMBL/GenBank/DDBJ databases">
        <title>Acidophilic actinobacteria isolated from forest soil.</title>
        <authorList>
            <person name="Golinska P."/>
        </authorList>
    </citation>
    <scope>NUCLEOTIDE SEQUENCE [LARGE SCALE GENOMIC DNA]</scope>
    <source>
        <strain evidence="4 5">NL8</strain>
    </source>
</reference>
<keyword evidence="2" id="KW-0472">Membrane</keyword>
<feature type="transmembrane region" description="Helical" evidence="2">
    <location>
        <begin position="138"/>
        <end position="162"/>
    </location>
</feature>
<keyword evidence="5" id="KW-1185">Reference proteome</keyword>
<accession>A0ABS5L3K9</accession>